<feature type="transmembrane region" description="Helical" evidence="2">
    <location>
        <begin position="288"/>
        <end position="308"/>
    </location>
</feature>
<name>A0A078BAR9_STYLE</name>
<evidence type="ECO:0000256" key="1">
    <source>
        <dbReference type="SAM" id="MobiDB-lite"/>
    </source>
</evidence>
<dbReference type="SUPFAM" id="SSF55785">
    <property type="entry name" value="PYP-like sensor domain (PAS domain)"/>
    <property type="match status" value="1"/>
</dbReference>
<keyword evidence="2" id="KW-0812">Transmembrane</keyword>
<feature type="transmembrane region" description="Helical" evidence="2">
    <location>
        <begin position="1441"/>
        <end position="1464"/>
    </location>
</feature>
<gene>
    <name evidence="3" type="primary">Contig4636.g4953</name>
    <name evidence="3" type="ORF">STYLEM_20609</name>
</gene>
<dbReference type="InterPro" id="IPR035965">
    <property type="entry name" value="PAS-like_dom_sf"/>
</dbReference>
<dbReference type="PANTHER" id="PTHR31600:SF2">
    <property type="entry name" value="GAMETE ENRICHED GENE 10 PROTEIN-RELATED"/>
    <property type="match status" value="1"/>
</dbReference>
<dbReference type="Proteomes" id="UP000039865">
    <property type="component" value="Unassembled WGS sequence"/>
</dbReference>
<dbReference type="PANTHER" id="PTHR31600">
    <property type="entry name" value="TINY MACROCYSTS PROTEIN B-RELATED"/>
    <property type="match status" value="1"/>
</dbReference>
<dbReference type="InParanoid" id="A0A078BAR9"/>
<feature type="transmembrane region" description="Helical" evidence="2">
    <location>
        <begin position="28"/>
        <end position="47"/>
    </location>
</feature>
<feature type="transmembrane region" description="Helical" evidence="2">
    <location>
        <begin position="1172"/>
        <end position="1196"/>
    </location>
</feature>
<feature type="transmembrane region" description="Helical" evidence="2">
    <location>
        <begin position="169"/>
        <end position="189"/>
    </location>
</feature>
<feature type="region of interest" description="Disordered" evidence="1">
    <location>
        <begin position="1369"/>
        <end position="1421"/>
    </location>
</feature>
<organism evidence="3 4">
    <name type="scientific">Stylonychia lemnae</name>
    <name type="common">Ciliate</name>
    <dbReference type="NCBI Taxonomy" id="5949"/>
    <lineage>
        <taxon>Eukaryota</taxon>
        <taxon>Sar</taxon>
        <taxon>Alveolata</taxon>
        <taxon>Ciliophora</taxon>
        <taxon>Intramacronucleata</taxon>
        <taxon>Spirotrichea</taxon>
        <taxon>Stichotrichia</taxon>
        <taxon>Sporadotrichida</taxon>
        <taxon>Oxytrichidae</taxon>
        <taxon>Stylonychinae</taxon>
        <taxon>Stylonychia</taxon>
    </lineage>
</organism>
<dbReference type="EMBL" id="CCKQ01019439">
    <property type="protein sequence ID" value="CDW91454.1"/>
    <property type="molecule type" value="Genomic_DNA"/>
</dbReference>
<dbReference type="InterPro" id="IPR052994">
    <property type="entry name" value="Tiny_macrocysts_regulators"/>
</dbReference>
<keyword evidence="4" id="KW-1185">Reference proteome</keyword>
<feature type="transmembrane region" description="Helical" evidence="2">
    <location>
        <begin position="231"/>
        <end position="249"/>
    </location>
</feature>
<feature type="transmembrane region" description="Helical" evidence="2">
    <location>
        <begin position="945"/>
        <end position="965"/>
    </location>
</feature>
<reference evidence="3 4" key="1">
    <citation type="submission" date="2014-06" db="EMBL/GenBank/DDBJ databases">
        <authorList>
            <person name="Swart Estienne"/>
        </authorList>
    </citation>
    <scope>NUCLEOTIDE SEQUENCE [LARGE SCALE GENOMIC DNA]</scope>
    <source>
        <strain evidence="3 4">130c</strain>
    </source>
</reference>
<evidence type="ECO:0000256" key="2">
    <source>
        <dbReference type="SAM" id="Phobius"/>
    </source>
</evidence>
<proteinExistence type="predicted"/>
<feature type="compositionally biased region" description="Polar residues" evidence="1">
    <location>
        <begin position="1409"/>
        <end position="1421"/>
    </location>
</feature>
<feature type="transmembrane region" description="Helical" evidence="2">
    <location>
        <begin position="261"/>
        <end position="282"/>
    </location>
</feature>
<keyword evidence="2" id="KW-0472">Membrane</keyword>
<keyword evidence="2" id="KW-1133">Transmembrane helix</keyword>
<sequence>MKRSSFVRALIKLNFDLMANNAISKSTFLFLMMLQSCVILCYPFFVFCYNEPVYKSLILAFYQMNPPYSMIIFLAFLLIFQSVVLLEYLSLLIFEWVATRKRDVSRKSSDDDKEVLPSHYKFFLNLIIFQYLVIVLILNIPSRSFATRSVIQAATDLKLDKDEARNLEILSILLLIVDFINTMIFHSFLQNVFPLQYNIPWAQLAPQFQLLQELVYYMYSVAISLPQAADYTYYIYAIFTVLTLLSIIYSKTYYDLMVLKFSNFNQSFIIMSMLILSCGLSRSVKFRSFYLIMIVLLAFIIMSLIQLVDQQRRINVFLYNDKLSKSKDAMKWVWTMHTNYEFDSETKQDKLIKIMIQLQNQIKRHQMNCRDNDCICARKKVRKLLKIKQASLCTADVCQRLKLQLIEIYLQRIFSKTDSELQSNSKNDILGLFLVHLWQKTQKNYLCCIYNLLKYHDCKSCTIHECSQFYFLTRIIHHKLMEKQLNDESAVKFQKMIYFEQSFKGYTNSINSTIQTVNEFWQNINKNTLEIEKSDKLSDKIIKNYHRYVSIYSRIIKECGEIAIVERLAWRFNQEIMQFEQEALQNIDNLKIIINKQRLHKRSIEEDLLQFNFKNFFIIISANPQNFQSILGVSKQLTQFVGYTEEFLLTNKLPVLLPKIIDTYHDRLLKNYLRRKNTSLQNFLLKQQWLQKSDGTVVPVTINIIPKYDVNEGLRLVGIIHAQKQFSLFEKELNCQTVFAFLADINQKLIHVSENCIQILKLMQSIHKQDIQMHSILKNIPDNLENKSEFMTDISILHLVQNINEVEFLQDRRVQGKVFYQERTFGEYNTIREYLVIFMVQQDMTVLNANRYLTMYDSNVDIHTLEFSQMNIQGQSSATQLHQSDNLQATFSDSQIQNFMDLSSMSSNSSGSSNFSTQDAQIGEIKQIFDFNLLPKSLKIYRIKIILGFLLILATTITLLVVNSYSKQEFQQDLNALFSEKRIRNNFSSSKLISLLIFSTSNMPSQINVKDFGIQQINKNISLYYLNNMPDVLEVLQKSLNDFSIQQTQWDPDFVKKFNNEQLNMTFLTTTGNIMHNNMTLYKALTLLQDYTSQLGNYEISDFIASFNIYETNTVQEIQKAMKIEDISMRTILSYLFYLVENGSNIMLTQIKSIDQQFIQSVLKHGDSIIEMLLIFTLVCCGIILIQTTFYIPFLFGVEEIQKQMLQFTYKTDKVKVSEIIKNCKELSDYIESNKFLQEEEGSKQNNRTTNNIQVISQIELTQQTFPAFNVIEENKESNTSNQANSQQIQFPSHQTFNKQTYQTNDRFESNEDLVLNNNKLKFNKKPSQAIKTPQLDPLQKFQGDNLKFQLDLKKSYKSQQITFNKSKFARSEKEEIKEEKSSNDDTSNDGKSENKGHKKQRLKRKNTENQTKGALTEGSKSQAHTVDYQMMNKQAQKRKFKIGAILYIIASLIIAFYVSVFFMSRNILSSYQRAFYQYDAFYIRNTCQTQIYFLLQKSILYNESMREDSFSGKILDSIYEECNNNENKFRNIKKDTSGIFSSILDSLALMDSSEYCKFMIDNGGANDDCYTDAQGFLLVGLQQIIASSLNHINQMRINYNAKPQSERTVKYLTDTFYNPTTFRNIGIYYAYLEWTFRNVQIHIKAQNKTIEDKTDFQAYSFLGDIQEQRYA</sequence>
<evidence type="ECO:0008006" key="5">
    <source>
        <dbReference type="Google" id="ProtNLM"/>
    </source>
</evidence>
<feature type="transmembrane region" description="Helical" evidence="2">
    <location>
        <begin position="119"/>
        <end position="140"/>
    </location>
</feature>
<feature type="compositionally biased region" description="Basic and acidic residues" evidence="1">
    <location>
        <begin position="1370"/>
        <end position="1396"/>
    </location>
</feature>
<accession>A0A078BAR9</accession>
<evidence type="ECO:0000313" key="4">
    <source>
        <dbReference type="Proteomes" id="UP000039865"/>
    </source>
</evidence>
<feature type="transmembrane region" description="Helical" evidence="2">
    <location>
        <begin position="67"/>
        <end position="98"/>
    </location>
</feature>
<evidence type="ECO:0000313" key="3">
    <source>
        <dbReference type="EMBL" id="CDW91454.1"/>
    </source>
</evidence>
<protein>
    <recommendedName>
        <fullName evidence="5">Pas domain s-box family protein</fullName>
    </recommendedName>
</protein>